<dbReference type="Pfam" id="PF19821">
    <property type="entry name" value="Phage_capsid_2"/>
    <property type="match status" value="1"/>
</dbReference>
<gene>
    <name evidence="1" type="ORF">I542_0425</name>
</gene>
<evidence type="ECO:0000313" key="2">
    <source>
        <dbReference type="Proteomes" id="UP000021210"/>
    </source>
</evidence>
<protein>
    <submittedName>
        <fullName evidence="1">P22 coat-protein 5 family protein</fullName>
    </submittedName>
</protein>
<organism evidence="1 2">
    <name type="scientific">Mycobacteroides abscessus 1948</name>
    <dbReference type="NCBI Taxonomy" id="1299323"/>
    <lineage>
        <taxon>Bacteria</taxon>
        <taxon>Bacillati</taxon>
        <taxon>Actinomycetota</taxon>
        <taxon>Actinomycetes</taxon>
        <taxon>Mycobacteriales</taxon>
        <taxon>Mycobacteriaceae</taxon>
        <taxon>Mycobacteroides</taxon>
        <taxon>Mycobacteroides abscessus</taxon>
    </lineage>
</organism>
<dbReference type="Proteomes" id="UP000021210">
    <property type="component" value="Unassembled WGS sequence"/>
</dbReference>
<dbReference type="InterPro" id="IPR045565">
    <property type="entry name" value="Phage_capsid_2"/>
</dbReference>
<dbReference type="AlphaFoldDB" id="A0A829QB21"/>
<evidence type="ECO:0000313" key="1">
    <source>
        <dbReference type="EMBL" id="EUA60294.1"/>
    </source>
</evidence>
<dbReference type="EMBL" id="JAOH01000002">
    <property type="protein sequence ID" value="EUA60294.1"/>
    <property type="molecule type" value="Genomic_DNA"/>
</dbReference>
<reference evidence="1 2" key="1">
    <citation type="submission" date="2013-12" db="EMBL/GenBank/DDBJ databases">
        <authorList>
            <person name="Zelazny A."/>
            <person name="Olivier K."/>
            <person name="Holland S."/>
            <person name="Lenaerts A."/>
            <person name="Ordway D."/>
            <person name="DeGroote M.A."/>
            <person name="Parker T."/>
            <person name="Sizemore C."/>
            <person name="Tallon L.J."/>
            <person name="Sadzewicz L.K."/>
            <person name="Sengamalay N."/>
            <person name="Fraser C.M."/>
            <person name="Hine E."/>
            <person name="Shefchek K.A."/>
            <person name="Das S.P."/>
            <person name="Tettelin H."/>
        </authorList>
    </citation>
    <scope>NUCLEOTIDE SEQUENCE [LARGE SCALE GENOMIC DNA]</scope>
    <source>
        <strain evidence="1 2">1948</strain>
    </source>
</reference>
<comment type="caution">
    <text evidence="1">The sequence shown here is derived from an EMBL/GenBank/DDBJ whole genome shotgun (WGS) entry which is preliminary data.</text>
</comment>
<sequence length="276" mass="29796">MAVTHFIPEIWSSYILERYMAKNVFASLVDRKYEGEARKGNTIHIPGVVAPAVKDYKAASRTTSADAISDTGIDILIDQEKNFDFYVDDIDNAQSNENLLPLYTDAAGDSLATDADQFIANLLVANATGMPWSSNPTTGDGAFNVVKDARKLMNKANVPDDDLRVAVVNAEFEALLVGADSKLTSFDSSGDTAGLRNATVGKLLGFRVVTSNNLPESDSPQAVFFHQRAAAFVSQIDEVEGMRAQDKFADRIRGLHVYGGKVVQAPGVLVFNRAGS</sequence>
<accession>A0A829QB21</accession>
<proteinExistence type="predicted"/>
<name>A0A829QB21_9MYCO</name>